<dbReference type="AlphaFoldDB" id="A0A2K0TP90"/>
<dbReference type="Proteomes" id="UP000236546">
    <property type="component" value="Unassembled WGS sequence"/>
</dbReference>
<organism evidence="2 3">
    <name type="scientific">Trichoderma gamsii</name>
    <dbReference type="NCBI Taxonomy" id="398673"/>
    <lineage>
        <taxon>Eukaryota</taxon>
        <taxon>Fungi</taxon>
        <taxon>Dikarya</taxon>
        <taxon>Ascomycota</taxon>
        <taxon>Pezizomycotina</taxon>
        <taxon>Sordariomycetes</taxon>
        <taxon>Hypocreomycetidae</taxon>
        <taxon>Hypocreales</taxon>
        <taxon>Hypocreaceae</taxon>
        <taxon>Trichoderma</taxon>
    </lineage>
</organism>
<sequence length="147" mass="16322">MSDERRVKGPESDESGLDEPELGQLVLKREMKRPGCLKGAPGYLRWKQGGCYFQNASGAASIALVATRMLRHMLYHSDVLTAPDIEEIASFLKFVGCEEDIRKYVRGLNLIGQDTDTDSSTLFTGLFREDGNPTLQSLARENTRPAV</sequence>
<feature type="region of interest" description="Disordered" evidence="1">
    <location>
        <begin position="1"/>
        <end position="21"/>
    </location>
</feature>
<dbReference type="OrthoDB" id="10517812at2759"/>
<feature type="compositionally biased region" description="Basic and acidic residues" evidence="1">
    <location>
        <begin position="1"/>
        <end position="11"/>
    </location>
</feature>
<evidence type="ECO:0000313" key="2">
    <source>
        <dbReference type="EMBL" id="PNP47335.1"/>
    </source>
</evidence>
<evidence type="ECO:0000313" key="3">
    <source>
        <dbReference type="Proteomes" id="UP000236546"/>
    </source>
</evidence>
<protein>
    <submittedName>
        <fullName evidence="2">Uncharacterized protein</fullName>
    </submittedName>
</protein>
<feature type="compositionally biased region" description="Acidic residues" evidence="1">
    <location>
        <begin position="12"/>
        <end position="21"/>
    </location>
</feature>
<comment type="caution">
    <text evidence="2">The sequence shown here is derived from an EMBL/GenBank/DDBJ whole genome shotgun (WGS) entry which is preliminary data.</text>
</comment>
<reference evidence="2 3" key="1">
    <citation type="submission" date="2017-02" db="EMBL/GenBank/DDBJ databases">
        <title>Genomes of Trichoderma spp. with biocontrol activity.</title>
        <authorList>
            <person name="Gardiner D."/>
            <person name="Kazan K."/>
            <person name="Vos C."/>
            <person name="Harvey P."/>
        </authorList>
    </citation>
    <scope>NUCLEOTIDE SEQUENCE [LARGE SCALE GENOMIC DNA]</scope>
    <source>
        <strain evidence="2 3">A5MH</strain>
    </source>
</reference>
<gene>
    <name evidence="2" type="ORF">TGAMA5MH_01151</name>
</gene>
<name>A0A2K0TP90_9HYPO</name>
<proteinExistence type="predicted"/>
<dbReference type="EMBL" id="MTYH01000013">
    <property type="protein sequence ID" value="PNP47335.1"/>
    <property type="molecule type" value="Genomic_DNA"/>
</dbReference>
<evidence type="ECO:0000256" key="1">
    <source>
        <dbReference type="SAM" id="MobiDB-lite"/>
    </source>
</evidence>
<accession>A0A2K0TP90</accession>